<reference evidence="1" key="2">
    <citation type="submission" date="2020-09" db="EMBL/GenBank/DDBJ databases">
        <authorList>
            <person name="Sun Q."/>
            <person name="Zhou Y."/>
        </authorList>
    </citation>
    <scope>NUCLEOTIDE SEQUENCE</scope>
    <source>
        <strain evidence="1">CGMCC 1.15478</strain>
    </source>
</reference>
<proteinExistence type="predicted"/>
<dbReference type="Proteomes" id="UP000641514">
    <property type="component" value="Unassembled WGS sequence"/>
</dbReference>
<dbReference type="AlphaFoldDB" id="A0A916U4K0"/>
<keyword evidence="2" id="KW-1185">Reference proteome</keyword>
<reference evidence="1" key="1">
    <citation type="journal article" date="2014" name="Int. J. Syst. Evol. Microbiol.">
        <title>Complete genome sequence of Corynebacterium casei LMG S-19264T (=DSM 44701T), isolated from a smear-ripened cheese.</title>
        <authorList>
            <consortium name="US DOE Joint Genome Institute (JGI-PGF)"/>
            <person name="Walter F."/>
            <person name="Albersmeier A."/>
            <person name="Kalinowski J."/>
            <person name="Ruckert C."/>
        </authorList>
    </citation>
    <scope>NUCLEOTIDE SEQUENCE</scope>
    <source>
        <strain evidence="1">CGMCC 1.15478</strain>
    </source>
</reference>
<evidence type="ECO:0000313" key="1">
    <source>
        <dbReference type="EMBL" id="GGC58428.1"/>
    </source>
</evidence>
<comment type="caution">
    <text evidence="1">The sequence shown here is derived from an EMBL/GenBank/DDBJ whole genome shotgun (WGS) entry which is preliminary data.</text>
</comment>
<name>A0A916U4K0_9ACTN</name>
<accession>A0A916U4K0</accession>
<protein>
    <recommendedName>
        <fullName evidence="3">HPF/RaiA family ribosome-associated protein</fullName>
    </recommendedName>
</protein>
<gene>
    <name evidence="1" type="ORF">GCM10011410_08660</name>
</gene>
<organism evidence="1 2">
    <name type="scientific">Hoyosella rhizosphaerae</name>
    <dbReference type="NCBI Taxonomy" id="1755582"/>
    <lineage>
        <taxon>Bacteria</taxon>
        <taxon>Bacillati</taxon>
        <taxon>Actinomycetota</taxon>
        <taxon>Actinomycetes</taxon>
        <taxon>Mycobacteriales</taxon>
        <taxon>Hoyosellaceae</taxon>
        <taxon>Hoyosella</taxon>
    </lineage>
</organism>
<dbReference type="EMBL" id="BMJH01000001">
    <property type="protein sequence ID" value="GGC58428.1"/>
    <property type="molecule type" value="Genomic_DNA"/>
</dbReference>
<sequence length="124" mass="14694">MWQRSIKVTRTRRKDYPVSDFSDRLRIIAQFSPDEADKIKDILFGRLNSRLARWSPDQVELELSVKERDTPSQRTILECWIAKMPRFVATSTEQEIDTALVEVRDDLWNQINREVTKAESARKR</sequence>
<evidence type="ECO:0000313" key="2">
    <source>
        <dbReference type="Proteomes" id="UP000641514"/>
    </source>
</evidence>
<evidence type="ECO:0008006" key="3">
    <source>
        <dbReference type="Google" id="ProtNLM"/>
    </source>
</evidence>